<gene>
    <name evidence="10" type="primary">yjjP</name>
    <name evidence="10" type="ORF">AQZ59_01680</name>
    <name evidence="11" type="ORF">QP858_09500</name>
</gene>
<keyword evidence="3 7" id="KW-0812">Transmembrane</keyword>
<evidence type="ECO:0000256" key="1">
    <source>
        <dbReference type="ARBA" id="ARBA00004651"/>
    </source>
</evidence>
<evidence type="ECO:0000256" key="5">
    <source>
        <dbReference type="ARBA" id="ARBA00023136"/>
    </source>
</evidence>
<evidence type="ECO:0000256" key="3">
    <source>
        <dbReference type="ARBA" id="ARBA00022692"/>
    </source>
</evidence>
<dbReference type="InterPro" id="IPR024528">
    <property type="entry name" value="ThrE_2"/>
</dbReference>
<evidence type="ECO:0000256" key="6">
    <source>
        <dbReference type="ARBA" id="ARBA00034125"/>
    </source>
</evidence>
<dbReference type="InterPro" id="IPR010619">
    <property type="entry name" value="ThrE-like_N"/>
</dbReference>
<comment type="subcellular location">
    <subcellularLocation>
        <location evidence="1">Cell membrane</location>
        <topology evidence="1">Multi-pass membrane protein</topology>
    </subcellularLocation>
</comment>
<organism evidence="10 12">
    <name type="scientific">Trueperella bernardiae</name>
    <dbReference type="NCBI Taxonomy" id="59561"/>
    <lineage>
        <taxon>Bacteria</taxon>
        <taxon>Bacillati</taxon>
        <taxon>Actinomycetota</taxon>
        <taxon>Actinomycetes</taxon>
        <taxon>Actinomycetales</taxon>
        <taxon>Actinomycetaceae</taxon>
        <taxon>Trueperella</taxon>
    </lineage>
</organism>
<feature type="transmembrane region" description="Helical" evidence="7">
    <location>
        <begin position="119"/>
        <end position="138"/>
    </location>
</feature>
<dbReference type="Proteomes" id="UP000054404">
    <property type="component" value="Unassembled WGS sequence"/>
</dbReference>
<dbReference type="GO" id="GO:0022857">
    <property type="term" value="F:transmembrane transporter activity"/>
    <property type="evidence" value="ECO:0007669"/>
    <property type="project" value="InterPro"/>
</dbReference>
<dbReference type="InterPro" id="IPR050539">
    <property type="entry name" value="ThrE_Dicarb/AminoAcid_Exp"/>
</dbReference>
<keyword evidence="4 7" id="KW-1133">Transmembrane helix</keyword>
<dbReference type="PANTHER" id="PTHR34390">
    <property type="entry name" value="UPF0442 PROTEIN YJJB-RELATED"/>
    <property type="match status" value="1"/>
</dbReference>
<evidence type="ECO:0000259" key="8">
    <source>
        <dbReference type="Pfam" id="PF06738"/>
    </source>
</evidence>
<keyword evidence="2" id="KW-1003">Cell membrane</keyword>
<feature type="domain" description="Threonine/Serine exporter ThrE" evidence="9">
    <location>
        <begin position="281"/>
        <end position="409"/>
    </location>
</feature>
<dbReference type="STRING" id="59561.AQZ59_01680"/>
<evidence type="ECO:0000313" key="10">
    <source>
        <dbReference type="EMBL" id="KTF03433.1"/>
    </source>
</evidence>
<comment type="caution">
    <text evidence="10">The sequence shown here is derived from an EMBL/GenBank/DDBJ whole genome shotgun (WGS) entry which is preliminary data.</text>
</comment>
<reference evidence="10 12" key="1">
    <citation type="submission" date="2015-11" db="EMBL/GenBank/DDBJ databases">
        <title>Draft Genome Sequence of the Type Strain Trueperella bernardiae LCDC 89-0504T, Isolated from Blood Culture.</title>
        <authorList>
            <person name="Bernier A.-M."/>
            <person name="Bernard K."/>
        </authorList>
    </citation>
    <scope>NUCLEOTIDE SEQUENCE [LARGE SCALE GENOMIC DNA]</scope>
    <source>
        <strain evidence="10 12">LCDC 89-0504</strain>
    </source>
</reference>
<feature type="transmembrane region" description="Helical" evidence="7">
    <location>
        <begin position="355"/>
        <end position="373"/>
    </location>
</feature>
<dbReference type="Proteomes" id="UP001225576">
    <property type="component" value="Unassembled WGS sequence"/>
</dbReference>
<name>A0A0W1KIK5_9ACTO</name>
<dbReference type="GO" id="GO:0015744">
    <property type="term" value="P:succinate transport"/>
    <property type="evidence" value="ECO:0007669"/>
    <property type="project" value="TreeGrafter"/>
</dbReference>
<evidence type="ECO:0000313" key="11">
    <source>
        <dbReference type="EMBL" id="MDK8602691.1"/>
    </source>
</evidence>
<dbReference type="OrthoDB" id="2148488at2"/>
<evidence type="ECO:0000256" key="4">
    <source>
        <dbReference type="ARBA" id="ARBA00022989"/>
    </source>
</evidence>
<feature type="transmembrane region" description="Helical" evidence="7">
    <location>
        <begin position="302"/>
        <end position="320"/>
    </location>
</feature>
<feature type="transmembrane region" description="Helical" evidence="7">
    <location>
        <begin position="385"/>
        <end position="406"/>
    </location>
</feature>
<keyword evidence="5 7" id="KW-0472">Membrane</keyword>
<sequence length="434" mass="47214">MGDEKYPDTLEEKARAILAYGRLLLASGAGAYRVKYSMARAAHQLGISRLEASVTMTDITVTAWENGRSQTDFTEQRHVGVNSRRLDVLSEIGTQDLKVRSVSHLRSLLEQTVKQDRHWGMWTTVFAAAFACAAFCFLNGGRVVECTTVFFAAGIGQLVRKLMLKRNYAHFFIWVVCGMVSPLVYMGILSMLASFGHVLQLSHQAGLISAILFLIPGFPLTTAMLDFVRSDFQSALARFSYCVMVLGSAGLPLWAVTHATNWDVVGAAPMALPFALNLSLQILCSFVAAGGFAILFNAAWKVALLAAGVAALTNPTRLILQNYSGIPWQIAVGLAAFVAGLCATFVAWRTTHSRVSLSVPSVVIMIPGVPFYRALVAINEGNLSIALTTIAEVFFVIMAIGFGLAFSRAVTDRGWLHDRDTTKLADSYLEDRAN</sequence>
<evidence type="ECO:0000313" key="12">
    <source>
        <dbReference type="Proteomes" id="UP000054404"/>
    </source>
</evidence>
<feature type="transmembrane region" description="Helical" evidence="7">
    <location>
        <begin position="207"/>
        <end position="228"/>
    </location>
</feature>
<accession>A0A0W1KIK5</accession>
<evidence type="ECO:0000259" key="9">
    <source>
        <dbReference type="Pfam" id="PF12821"/>
    </source>
</evidence>
<dbReference type="EMBL" id="JASPDQ010000031">
    <property type="protein sequence ID" value="MDK8602691.1"/>
    <property type="molecule type" value="Genomic_DNA"/>
</dbReference>
<comment type="similarity">
    <text evidence="6">Belongs to the ThrE exporter (TC 2.A.79) family.</text>
</comment>
<evidence type="ECO:0000256" key="2">
    <source>
        <dbReference type="ARBA" id="ARBA00022475"/>
    </source>
</evidence>
<proteinExistence type="inferred from homology"/>
<feature type="transmembrane region" description="Helical" evidence="7">
    <location>
        <begin position="235"/>
        <end position="254"/>
    </location>
</feature>
<feature type="transmembrane region" description="Helical" evidence="7">
    <location>
        <begin position="326"/>
        <end position="348"/>
    </location>
</feature>
<dbReference type="Pfam" id="PF12821">
    <property type="entry name" value="ThrE_2"/>
    <property type="match status" value="1"/>
</dbReference>
<dbReference type="AlphaFoldDB" id="A0A0W1KIK5"/>
<feature type="transmembrane region" description="Helical" evidence="7">
    <location>
        <begin position="171"/>
        <end position="195"/>
    </location>
</feature>
<dbReference type="RefSeq" id="WP_062614192.1">
    <property type="nucleotide sequence ID" value="NZ_CALTZF010000013.1"/>
</dbReference>
<evidence type="ECO:0000256" key="7">
    <source>
        <dbReference type="SAM" id="Phobius"/>
    </source>
</evidence>
<keyword evidence="12" id="KW-1185">Reference proteome</keyword>
<dbReference type="PANTHER" id="PTHR34390:SF2">
    <property type="entry name" value="SUCCINATE TRANSPORTER SUBUNIT YJJP-RELATED"/>
    <property type="match status" value="1"/>
</dbReference>
<dbReference type="Pfam" id="PF06738">
    <property type="entry name" value="ThrE"/>
    <property type="match status" value="1"/>
</dbReference>
<feature type="transmembrane region" description="Helical" evidence="7">
    <location>
        <begin position="274"/>
        <end position="295"/>
    </location>
</feature>
<reference evidence="11" key="2">
    <citation type="submission" date="2023-05" db="EMBL/GenBank/DDBJ databases">
        <title>Genomic Catalog of Human Bladder Bacteria.</title>
        <authorList>
            <person name="Du J."/>
        </authorList>
    </citation>
    <scope>NUCLEOTIDE SEQUENCE</scope>
    <source>
        <strain evidence="11">UMB1304A</strain>
    </source>
</reference>
<dbReference type="EMBL" id="LNIZ01000010">
    <property type="protein sequence ID" value="KTF03433.1"/>
    <property type="molecule type" value="Genomic_DNA"/>
</dbReference>
<dbReference type="GO" id="GO:0005886">
    <property type="term" value="C:plasma membrane"/>
    <property type="evidence" value="ECO:0007669"/>
    <property type="project" value="UniProtKB-SubCell"/>
</dbReference>
<protein>
    <submittedName>
        <fullName evidence="10">Inner membrane protein YjjP</fullName>
    </submittedName>
    <submittedName>
        <fullName evidence="11">Threonine/serine exporter family protein</fullName>
    </submittedName>
</protein>
<dbReference type="PATRIC" id="fig|59561.3.peg.1673"/>
<feature type="domain" description="Threonine/serine exporter-like N-terminal" evidence="8">
    <location>
        <begin position="16"/>
        <end position="254"/>
    </location>
</feature>